<dbReference type="Proteomes" id="UP000222310">
    <property type="component" value="Unassembled WGS sequence"/>
</dbReference>
<dbReference type="EMBL" id="LAHD01000078">
    <property type="protein sequence ID" value="PHK00828.1"/>
    <property type="molecule type" value="Genomic_DNA"/>
</dbReference>
<name>A0A9Q5Z960_NOSLI</name>
<reference evidence="1 2" key="1">
    <citation type="submission" date="2015-02" db="EMBL/GenBank/DDBJ databases">
        <title>Nostoc linckia genome annotation.</title>
        <authorList>
            <person name="Zhou Z."/>
        </authorList>
    </citation>
    <scope>NUCLEOTIDE SEQUENCE [LARGE SCALE GENOMIC DNA]</scope>
    <source>
        <strain evidence="2">z8</strain>
    </source>
</reference>
<proteinExistence type="predicted"/>
<evidence type="ECO:0000313" key="1">
    <source>
        <dbReference type="EMBL" id="PHK00828.1"/>
    </source>
</evidence>
<protein>
    <submittedName>
        <fullName evidence="1">Uncharacterized protein</fullName>
    </submittedName>
</protein>
<dbReference type="RefSeq" id="WP_099071057.1">
    <property type="nucleotide sequence ID" value="NZ_LAHD01000078.1"/>
</dbReference>
<evidence type="ECO:0000313" key="2">
    <source>
        <dbReference type="Proteomes" id="UP000222310"/>
    </source>
</evidence>
<accession>A0A9Q5Z960</accession>
<organism evidence="1 2">
    <name type="scientific">Nostoc linckia z8</name>
    <dbReference type="NCBI Taxonomy" id="1628746"/>
    <lineage>
        <taxon>Bacteria</taxon>
        <taxon>Bacillati</taxon>
        <taxon>Cyanobacteriota</taxon>
        <taxon>Cyanophyceae</taxon>
        <taxon>Nostocales</taxon>
        <taxon>Nostocaceae</taxon>
        <taxon>Nostoc</taxon>
    </lineage>
</organism>
<dbReference type="AlphaFoldDB" id="A0A9Q5Z960"/>
<gene>
    <name evidence="1" type="ORF">VF08_23295</name>
</gene>
<comment type="caution">
    <text evidence="1">The sequence shown here is derived from an EMBL/GenBank/DDBJ whole genome shotgun (WGS) entry which is preliminary data.</text>
</comment>
<sequence length="152" mass="17669">MKECAEKKYTHDELCEIAVRWLNRRTAIAVSEIRHGAEIPDAIGFCGYGTVLIECKTSRGDFLKDFKKGCRKSLGLGNYRYFMCPWGMVDAKELPPKWGLLWIKNGRVYLQSGARYYGHSNHEQWLFESDKQTEWGILIQVARRLKEAFTEN</sequence>
<dbReference type="GeneID" id="57097332"/>